<evidence type="ECO:0000313" key="5">
    <source>
        <dbReference type="EMBL" id="ETW97528.1"/>
    </source>
</evidence>
<dbReference type="Gene3D" id="2.60.120.200">
    <property type="match status" value="1"/>
</dbReference>
<evidence type="ECO:0000313" key="6">
    <source>
        <dbReference type="Proteomes" id="UP000019141"/>
    </source>
</evidence>
<evidence type="ECO:0000256" key="2">
    <source>
        <dbReference type="ARBA" id="ARBA00023157"/>
    </source>
</evidence>
<feature type="compositionally biased region" description="Low complexity" evidence="3">
    <location>
        <begin position="272"/>
        <end position="283"/>
    </location>
</feature>
<protein>
    <recommendedName>
        <fullName evidence="4">LamG-like jellyroll fold domain-containing protein</fullName>
    </recommendedName>
</protein>
<gene>
    <name evidence="5" type="ORF">ETSY1_22335</name>
</gene>
<dbReference type="SUPFAM" id="SSF57997">
    <property type="entry name" value="Tropomyosin"/>
    <property type="match status" value="1"/>
</dbReference>
<dbReference type="HOGENOM" id="CLU_724985_0_0_7"/>
<name>W4LHE6_ENTF1</name>
<keyword evidence="2" id="KW-1015">Disulfide bond</keyword>
<proteinExistence type="predicted"/>
<keyword evidence="1" id="KW-0732">Signal</keyword>
<dbReference type="Gene3D" id="1.10.287.1490">
    <property type="match status" value="1"/>
</dbReference>
<accession>W4LHE6</accession>
<keyword evidence="6" id="KW-1185">Reference proteome</keyword>
<dbReference type="EMBL" id="AZHW01000653">
    <property type="protein sequence ID" value="ETW97528.1"/>
    <property type="molecule type" value="Genomic_DNA"/>
</dbReference>
<dbReference type="PATRIC" id="fig|1429438.4.peg.4311"/>
<evidence type="ECO:0000256" key="1">
    <source>
        <dbReference type="ARBA" id="ARBA00022729"/>
    </source>
</evidence>
<evidence type="ECO:0000259" key="4">
    <source>
        <dbReference type="SMART" id="SM00560"/>
    </source>
</evidence>
<dbReference type="Pfam" id="PF13385">
    <property type="entry name" value="Laminin_G_3"/>
    <property type="match status" value="1"/>
</dbReference>
<dbReference type="AlphaFoldDB" id="W4LHE6"/>
<dbReference type="SMART" id="SM00560">
    <property type="entry name" value="LamGL"/>
    <property type="match status" value="1"/>
</dbReference>
<feature type="domain" description="LamG-like jellyroll fold" evidence="4">
    <location>
        <begin position="32"/>
        <end position="172"/>
    </location>
</feature>
<organism evidence="5 6">
    <name type="scientific">Entotheonella factor</name>
    <dbReference type="NCBI Taxonomy" id="1429438"/>
    <lineage>
        <taxon>Bacteria</taxon>
        <taxon>Pseudomonadati</taxon>
        <taxon>Nitrospinota/Tectimicrobiota group</taxon>
        <taxon>Candidatus Tectimicrobiota</taxon>
        <taxon>Candidatus Entotheonellia</taxon>
        <taxon>Candidatus Entotheonellales</taxon>
        <taxon>Candidatus Entotheonellaceae</taxon>
        <taxon>Candidatus Entotheonella</taxon>
    </lineage>
</organism>
<dbReference type="SUPFAM" id="SSF49899">
    <property type="entry name" value="Concanavalin A-like lectins/glucanases"/>
    <property type="match status" value="1"/>
</dbReference>
<evidence type="ECO:0000256" key="3">
    <source>
        <dbReference type="SAM" id="MobiDB-lite"/>
    </source>
</evidence>
<comment type="caution">
    <text evidence="5">The sequence shown here is derived from an EMBL/GenBank/DDBJ whole genome shotgun (WGS) entry which is preliminary data.</text>
</comment>
<feature type="region of interest" description="Disordered" evidence="3">
    <location>
        <begin position="259"/>
        <end position="295"/>
    </location>
</feature>
<dbReference type="InterPro" id="IPR013320">
    <property type="entry name" value="ConA-like_dom_sf"/>
</dbReference>
<dbReference type="InterPro" id="IPR006558">
    <property type="entry name" value="LamG-like"/>
</dbReference>
<reference evidence="5 6" key="1">
    <citation type="journal article" date="2014" name="Nature">
        <title>An environmental bacterial taxon with a large and distinct metabolic repertoire.</title>
        <authorList>
            <person name="Wilson M.C."/>
            <person name="Mori T."/>
            <person name="Ruckert C."/>
            <person name="Uria A.R."/>
            <person name="Helf M.J."/>
            <person name="Takada K."/>
            <person name="Gernert C."/>
            <person name="Steffens U.A."/>
            <person name="Heycke N."/>
            <person name="Schmitt S."/>
            <person name="Rinke C."/>
            <person name="Helfrich E.J."/>
            <person name="Brachmann A.O."/>
            <person name="Gurgui C."/>
            <person name="Wakimoto T."/>
            <person name="Kracht M."/>
            <person name="Crusemann M."/>
            <person name="Hentschel U."/>
            <person name="Abe I."/>
            <person name="Matsunaga S."/>
            <person name="Kalinowski J."/>
            <person name="Takeyama H."/>
            <person name="Piel J."/>
        </authorList>
    </citation>
    <scope>NUCLEOTIDE SEQUENCE [LARGE SCALE GENOMIC DNA]</scope>
    <source>
        <strain evidence="6">TSY1</strain>
    </source>
</reference>
<sequence length="381" mass="43529">MSENTEQDWALSFDADDQYVDLGKQPAYKVELTLTVEAWIYVNYQRKWAGILSNVVDTLFSKSGYGLLLDGNSGIYFALKPNSVHHIEYLSSGIHTLGLNAWHHVAATYDGDQMRVYIDGTEQAARSIRASEIDYDPENDFAIGRYHDSHSSYYFPGQITEVRVWSIARPQADVKASMHDRLAGDEDGLVGYWPLNEGRGDTVVDHSGSDNQGMVHGATWKDDAIHLQPASTQDKPNWESRYQALQAELDKVKNELAEQKAQNGHLQEEVEQSQQALAEQQTQNNRLQEDLEQSQQALTAAQSECTSCQTRCDQLNRELSQIKQRLTTVQAEYTVLQTEYSRMQDEYTQVKQRLSRFRNGPMILKLRKNYYSVTYIRPRSQ</sequence>
<dbReference type="Proteomes" id="UP000019141">
    <property type="component" value="Unassembled WGS sequence"/>
</dbReference>